<dbReference type="PANTHER" id="PTHR43806:SF67">
    <property type="entry name" value="EGF-LIKE DOMAIN-CONTAINING PROTEIN"/>
    <property type="match status" value="1"/>
</dbReference>
<evidence type="ECO:0000256" key="7">
    <source>
        <dbReference type="SAM" id="SignalP"/>
    </source>
</evidence>
<keyword evidence="7" id="KW-0732">Signal</keyword>
<dbReference type="InterPro" id="IPR000209">
    <property type="entry name" value="Peptidase_S8/S53_dom"/>
</dbReference>
<feature type="signal peptide" evidence="7">
    <location>
        <begin position="1"/>
        <end position="26"/>
    </location>
</feature>
<organism evidence="9 10">
    <name type="scientific">Hymenobacter sublimis</name>
    <dbReference type="NCBI Taxonomy" id="2933777"/>
    <lineage>
        <taxon>Bacteria</taxon>
        <taxon>Pseudomonadati</taxon>
        <taxon>Bacteroidota</taxon>
        <taxon>Cytophagia</taxon>
        <taxon>Cytophagales</taxon>
        <taxon>Hymenobacteraceae</taxon>
        <taxon>Hymenobacter</taxon>
    </lineage>
</organism>
<evidence type="ECO:0000313" key="9">
    <source>
        <dbReference type="EMBL" id="UPL50774.1"/>
    </source>
</evidence>
<proteinExistence type="inferred from homology"/>
<comment type="similarity">
    <text evidence="1 5">Belongs to the peptidase S8 family.</text>
</comment>
<dbReference type="PROSITE" id="PS00138">
    <property type="entry name" value="SUBTILASE_SER"/>
    <property type="match status" value="1"/>
</dbReference>
<accession>A0ABY4JHH1</accession>
<dbReference type="Pfam" id="PF00082">
    <property type="entry name" value="Peptidase_S8"/>
    <property type="match status" value="1"/>
</dbReference>
<protein>
    <submittedName>
        <fullName evidence="9">S8 family serine peptidase</fullName>
    </submittedName>
</protein>
<keyword evidence="3 5" id="KW-0378">Hydrolase</keyword>
<evidence type="ECO:0000256" key="4">
    <source>
        <dbReference type="ARBA" id="ARBA00022825"/>
    </source>
</evidence>
<evidence type="ECO:0000313" key="10">
    <source>
        <dbReference type="Proteomes" id="UP000829647"/>
    </source>
</evidence>
<evidence type="ECO:0000256" key="5">
    <source>
        <dbReference type="PROSITE-ProRule" id="PRU01240"/>
    </source>
</evidence>
<dbReference type="EMBL" id="CP095848">
    <property type="protein sequence ID" value="UPL50774.1"/>
    <property type="molecule type" value="Genomic_DNA"/>
</dbReference>
<dbReference type="PRINTS" id="PR00723">
    <property type="entry name" value="SUBTILISIN"/>
</dbReference>
<feature type="region of interest" description="Disordered" evidence="6">
    <location>
        <begin position="504"/>
        <end position="523"/>
    </location>
</feature>
<feature type="domain" description="Peptidase S8/S53" evidence="8">
    <location>
        <begin position="172"/>
        <end position="441"/>
    </location>
</feature>
<dbReference type="Gene3D" id="3.40.50.200">
    <property type="entry name" value="Peptidase S8/S53 domain"/>
    <property type="match status" value="1"/>
</dbReference>
<feature type="active site" description="Charge relay system" evidence="5">
    <location>
        <position position="181"/>
    </location>
</feature>
<dbReference type="InterPro" id="IPR023828">
    <property type="entry name" value="Peptidase_S8_Ser-AS"/>
</dbReference>
<feature type="active site" description="Charge relay system" evidence="5">
    <location>
        <position position="221"/>
    </location>
</feature>
<dbReference type="RefSeq" id="WP_247976742.1">
    <property type="nucleotide sequence ID" value="NZ_CP095848.1"/>
</dbReference>
<feature type="compositionally biased region" description="Low complexity" evidence="6">
    <location>
        <begin position="504"/>
        <end position="521"/>
    </location>
</feature>
<keyword evidence="10" id="KW-1185">Reference proteome</keyword>
<evidence type="ECO:0000259" key="8">
    <source>
        <dbReference type="Pfam" id="PF00082"/>
    </source>
</evidence>
<gene>
    <name evidence="9" type="ORF">MWH26_07690</name>
</gene>
<keyword evidence="2 5" id="KW-0645">Protease</keyword>
<sequence>MRFRIQLIALLLVGNVVAGVKNPVHATPPATRYWVSFRDKAGQHFRPRAYFSAAAQARRQRQHLPPADSTDFPVRPDYVAAVRAATDTVTLVSRWFNAVACRATAAQAAALRHVPGVLSVTPWPENPLLPAARTSTGAAEAGGPLTSADRSLARRQAASLGAVDFRRARLNGRGVRIAIFDVGFNGADQHPAFAHLRRRGAIVATYDFLRRTPAVYQGGNHGTEVLSCIAGRLPDSTRLGLAEGAEFLLARTEQMYREKYAEEEAWLAAAEWADRNGADIINSSLGYTTRRYFPEQMNGRTSLVARAAELAVRKGILVVNAAGNDGDDPQWRTVGTPADGDSVLAVGGIDPDTYLHLDFSSYGPAPGQRLKPNVSAFGVVVAAAPGGYVRTEGTSFASPLVAGFAACVWQQQRNLTAMQLFAQLQQSASLYPYFDYAHGYGLPQASFFTTPSSPPPASASFDLVRQDSVLAVLIRPEAAYVPAHTLPLFADSVQATTAAGAPAVAPVGKEQPREAAPPAEELVPSTPPQYVYWQLLDRSGKLRRYEVLEVKQRAVLRIPLRLLRPGDAARVHYRGYTQTYLAP</sequence>
<evidence type="ECO:0000256" key="1">
    <source>
        <dbReference type="ARBA" id="ARBA00011073"/>
    </source>
</evidence>
<dbReference type="PANTHER" id="PTHR43806">
    <property type="entry name" value="PEPTIDASE S8"/>
    <property type="match status" value="1"/>
</dbReference>
<dbReference type="SUPFAM" id="SSF52743">
    <property type="entry name" value="Subtilisin-like"/>
    <property type="match status" value="1"/>
</dbReference>
<reference evidence="9 10" key="1">
    <citation type="submission" date="2022-04" db="EMBL/GenBank/DDBJ databases">
        <title>Hymenobacter sp. isolated from the air.</title>
        <authorList>
            <person name="Won M."/>
            <person name="Lee C.-M."/>
            <person name="Woen H.-Y."/>
            <person name="Kwon S.-W."/>
        </authorList>
    </citation>
    <scope>NUCLEOTIDE SEQUENCE [LARGE SCALE GENOMIC DNA]</scope>
    <source>
        <strain evidence="10">5516 S-25</strain>
    </source>
</reference>
<dbReference type="InterPro" id="IPR015500">
    <property type="entry name" value="Peptidase_S8_subtilisin-rel"/>
</dbReference>
<evidence type="ECO:0000256" key="3">
    <source>
        <dbReference type="ARBA" id="ARBA00022801"/>
    </source>
</evidence>
<evidence type="ECO:0000256" key="6">
    <source>
        <dbReference type="SAM" id="MobiDB-lite"/>
    </source>
</evidence>
<keyword evidence="4 5" id="KW-0720">Serine protease</keyword>
<dbReference type="PROSITE" id="PS51892">
    <property type="entry name" value="SUBTILASE"/>
    <property type="match status" value="1"/>
</dbReference>
<dbReference type="InterPro" id="IPR036852">
    <property type="entry name" value="Peptidase_S8/S53_dom_sf"/>
</dbReference>
<name>A0ABY4JHH1_9BACT</name>
<feature type="active site" description="Charge relay system" evidence="5">
    <location>
        <position position="395"/>
    </location>
</feature>
<dbReference type="InterPro" id="IPR050131">
    <property type="entry name" value="Peptidase_S8_subtilisin-like"/>
</dbReference>
<dbReference type="Proteomes" id="UP000829647">
    <property type="component" value="Chromosome"/>
</dbReference>
<feature type="chain" id="PRO_5046407311" evidence="7">
    <location>
        <begin position="27"/>
        <end position="583"/>
    </location>
</feature>
<evidence type="ECO:0000256" key="2">
    <source>
        <dbReference type="ARBA" id="ARBA00022670"/>
    </source>
</evidence>